<organism evidence="2 3">
    <name type="scientific">Pipistrellus kuhlii</name>
    <name type="common">Kuhl's pipistrelle</name>
    <dbReference type="NCBI Taxonomy" id="59472"/>
    <lineage>
        <taxon>Eukaryota</taxon>
        <taxon>Metazoa</taxon>
        <taxon>Chordata</taxon>
        <taxon>Craniata</taxon>
        <taxon>Vertebrata</taxon>
        <taxon>Euteleostomi</taxon>
        <taxon>Mammalia</taxon>
        <taxon>Eutheria</taxon>
        <taxon>Laurasiatheria</taxon>
        <taxon>Chiroptera</taxon>
        <taxon>Yangochiroptera</taxon>
        <taxon>Vespertilionidae</taxon>
        <taxon>Pipistrellus</taxon>
    </lineage>
</organism>
<proteinExistence type="predicted"/>
<feature type="region of interest" description="Disordered" evidence="1">
    <location>
        <begin position="99"/>
        <end position="149"/>
    </location>
</feature>
<evidence type="ECO:0000313" key="2">
    <source>
        <dbReference type="EMBL" id="KAF6281679.1"/>
    </source>
</evidence>
<evidence type="ECO:0000313" key="3">
    <source>
        <dbReference type="Proteomes" id="UP000558488"/>
    </source>
</evidence>
<gene>
    <name evidence="2" type="ORF">mPipKuh1_010212</name>
</gene>
<sequence length="213" mass="22085">MRPSPPTHRAPGACPPLTPWHCGLVWLQAGPCPNLLRVVSLSCCSPPAPSTSRHIAAPGAGPDTDRAPTNQFSLKMKGAAGAPGMCLSLRCWQPLSTGRTAKDEGGKSYGEPEACPSERLGKPAGAKGVKISLNGSAPGEGPNGDHTEMQLLSSPRAEFLCLLREEPAGVSHGVLFASQTLRCWSTSSFCSSRSPEGTGEALSCSLCAAPLRL</sequence>
<dbReference type="Proteomes" id="UP000558488">
    <property type="component" value="Unassembled WGS sequence"/>
</dbReference>
<accession>A0A7J7RZX2</accession>
<reference evidence="2 3" key="1">
    <citation type="journal article" date="2020" name="Nature">
        <title>Six reference-quality genomes reveal evolution of bat adaptations.</title>
        <authorList>
            <person name="Jebb D."/>
            <person name="Huang Z."/>
            <person name="Pippel M."/>
            <person name="Hughes G.M."/>
            <person name="Lavrichenko K."/>
            <person name="Devanna P."/>
            <person name="Winkler S."/>
            <person name="Jermiin L.S."/>
            <person name="Skirmuntt E.C."/>
            <person name="Katzourakis A."/>
            <person name="Burkitt-Gray L."/>
            <person name="Ray D.A."/>
            <person name="Sullivan K.A.M."/>
            <person name="Roscito J.G."/>
            <person name="Kirilenko B.M."/>
            <person name="Davalos L.M."/>
            <person name="Corthals A.P."/>
            <person name="Power M.L."/>
            <person name="Jones G."/>
            <person name="Ransome R.D."/>
            <person name="Dechmann D.K.N."/>
            <person name="Locatelli A.G."/>
            <person name="Puechmaille S.J."/>
            <person name="Fedrigo O."/>
            <person name="Jarvis E.D."/>
            <person name="Hiller M."/>
            <person name="Vernes S.C."/>
            <person name="Myers E.W."/>
            <person name="Teeling E.C."/>
        </authorList>
    </citation>
    <scope>NUCLEOTIDE SEQUENCE [LARGE SCALE GENOMIC DNA]</scope>
    <source>
        <strain evidence="2">MPipKuh1</strain>
        <tissue evidence="2">Flight muscle</tissue>
    </source>
</reference>
<keyword evidence="3" id="KW-1185">Reference proteome</keyword>
<comment type="caution">
    <text evidence="2">The sequence shown here is derived from an EMBL/GenBank/DDBJ whole genome shotgun (WGS) entry which is preliminary data.</text>
</comment>
<protein>
    <submittedName>
        <fullName evidence="2">Uncharacterized protein</fullName>
    </submittedName>
</protein>
<dbReference type="AlphaFoldDB" id="A0A7J7RZX2"/>
<dbReference type="EMBL" id="JACAGB010000056">
    <property type="protein sequence ID" value="KAF6281679.1"/>
    <property type="molecule type" value="Genomic_DNA"/>
</dbReference>
<name>A0A7J7RZX2_PIPKU</name>
<evidence type="ECO:0000256" key="1">
    <source>
        <dbReference type="SAM" id="MobiDB-lite"/>
    </source>
</evidence>
<feature type="region of interest" description="Disordered" evidence="1">
    <location>
        <begin position="51"/>
        <end position="70"/>
    </location>
</feature>